<dbReference type="InterPro" id="IPR045584">
    <property type="entry name" value="Pilin-like"/>
</dbReference>
<dbReference type="SUPFAM" id="SSF54523">
    <property type="entry name" value="Pili subunits"/>
    <property type="match status" value="1"/>
</dbReference>
<dbReference type="PROSITE" id="PS00409">
    <property type="entry name" value="PROKAR_NTER_METHYL"/>
    <property type="match status" value="1"/>
</dbReference>
<protein>
    <recommendedName>
        <fullName evidence="1">DUF1559 domain-containing protein</fullName>
    </recommendedName>
</protein>
<dbReference type="PANTHER" id="PTHR30093:SF2">
    <property type="entry name" value="TYPE II SECRETION SYSTEM PROTEIN H"/>
    <property type="match status" value="1"/>
</dbReference>
<dbReference type="Proteomes" id="UP000325286">
    <property type="component" value="Chromosome"/>
</dbReference>
<evidence type="ECO:0000313" key="3">
    <source>
        <dbReference type="Proteomes" id="UP000325286"/>
    </source>
</evidence>
<proteinExistence type="predicted"/>
<gene>
    <name evidence="2" type="ORF">UC8_56360</name>
</gene>
<organism evidence="2 3">
    <name type="scientific">Roseimaritima ulvae</name>
    <dbReference type="NCBI Taxonomy" id="980254"/>
    <lineage>
        <taxon>Bacteria</taxon>
        <taxon>Pseudomonadati</taxon>
        <taxon>Planctomycetota</taxon>
        <taxon>Planctomycetia</taxon>
        <taxon>Pirellulales</taxon>
        <taxon>Pirellulaceae</taxon>
        <taxon>Roseimaritima</taxon>
    </lineage>
</organism>
<accession>A0A5B9R1B9</accession>
<feature type="domain" description="DUF1559" evidence="1">
    <location>
        <begin position="36"/>
        <end position="322"/>
    </location>
</feature>
<dbReference type="OrthoDB" id="292249at2"/>
<dbReference type="EMBL" id="CP042914">
    <property type="protein sequence ID" value="QEG43585.1"/>
    <property type="molecule type" value="Genomic_DNA"/>
</dbReference>
<keyword evidence="3" id="KW-1185">Reference proteome</keyword>
<dbReference type="Pfam" id="PF07596">
    <property type="entry name" value="SBP_bac_10"/>
    <property type="match status" value="1"/>
</dbReference>
<dbReference type="RefSeq" id="WP_084427778.1">
    <property type="nucleotide sequence ID" value="NZ_CP042914.1"/>
</dbReference>
<dbReference type="NCBIfam" id="TIGR02532">
    <property type="entry name" value="IV_pilin_GFxxxE"/>
    <property type="match status" value="1"/>
</dbReference>
<sequence length="340" mass="36769">MNRSTSPQRRGFTLVELLVVIAIIGVLVGLLLPAVQAAREAARRMSCGNNMKQIGLAAHNYSDTYQTLPWNSAPGNSSHPGHPRGQWQQVSWLTAILPFMEQQPLYDQIDFNTVNTMSAAVNNPLAQTVVPGYLCPSDAQEELRNGQVPGYRWGATSTAAGTDYVGNLGHIWGGWRDCGAVPEFPGPATDTNLFVRGSAGTPWVNGESLSEQSRCNGVFKYYGSRRFADVTDGTSSTILAFEEMHWRGGNGGRFDKNPNDTAAWMSPLAAVNTVRNPINNTNPAWQQGAGDRRCAGWSSNHPGGALATRVDGSVGLVTETIDHILRYSLGVRNDGLPINE</sequence>
<evidence type="ECO:0000313" key="2">
    <source>
        <dbReference type="EMBL" id="QEG43585.1"/>
    </source>
</evidence>
<dbReference type="PANTHER" id="PTHR30093">
    <property type="entry name" value="GENERAL SECRETION PATHWAY PROTEIN G"/>
    <property type="match status" value="1"/>
</dbReference>
<evidence type="ECO:0000259" key="1">
    <source>
        <dbReference type="Pfam" id="PF07596"/>
    </source>
</evidence>
<reference evidence="2 3" key="1">
    <citation type="submission" date="2019-08" db="EMBL/GenBank/DDBJ databases">
        <title>Deep-cultivation of Planctomycetes and their phenomic and genomic characterization uncovers novel biology.</title>
        <authorList>
            <person name="Wiegand S."/>
            <person name="Jogler M."/>
            <person name="Boedeker C."/>
            <person name="Pinto D."/>
            <person name="Vollmers J."/>
            <person name="Rivas-Marin E."/>
            <person name="Kohn T."/>
            <person name="Peeters S.H."/>
            <person name="Heuer A."/>
            <person name="Rast P."/>
            <person name="Oberbeckmann S."/>
            <person name="Bunk B."/>
            <person name="Jeske O."/>
            <person name="Meyerdierks A."/>
            <person name="Storesund J.E."/>
            <person name="Kallscheuer N."/>
            <person name="Luecker S."/>
            <person name="Lage O.M."/>
            <person name="Pohl T."/>
            <person name="Merkel B.J."/>
            <person name="Hornburger P."/>
            <person name="Mueller R.-W."/>
            <person name="Bruemmer F."/>
            <person name="Labrenz M."/>
            <person name="Spormann A.M."/>
            <person name="Op den Camp H."/>
            <person name="Overmann J."/>
            <person name="Amann R."/>
            <person name="Jetten M.S.M."/>
            <person name="Mascher T."/>
            <person name="Medema M.H."/>
            <person name="Devos D.P."/>
            <person name="Kaster A.-K."/>
            <person name="Ovreas L."/>
            <person name="Rohde M."/>
            <person name="Galperin M.Y."/>
            <person name="Jogler C."/>
        </authorList>
    </citation>
    <scope>NUCLEOTIDE SEQUENCE [LARGE SCALE GENOMIC DNA]</scope>
    <source>
        <strain evidence="2 3">UC8</strain>
    </source>
</reference>
<dbReference type="AlphaFoldDB" id="A0A5B9R1B9"/>
<name>A0A5B9R1B9_9BACT</name>
<dbReference type="Gene3D" id="3.30.700.10">
    <property type="entry name" value="Glycoprotein, Type 4 Pilin"/>
    <property type="match status" value="1"/>
</dbReference>
<dbReference type="InterPro" id="IPR012902">
    <property type="entry name" value="N_methyl_site"/>
</dbReference>
<dbReference type="KEGG" id="rul:UC8_56360"/>
<dbReference type="Pfam" id="PF07963">
    <property type="entry name" value="N_methyl"/>
    <property type="match status" value="1"/>
</dbReference>
<dbReference type="InterPro" id="IPR011453">
    <property type="entry name" value="DUF1559"/>
</dbReference>